<protein>
    <recommendedName>
        <fullName evidence="3">WG containing repeat-containing protein</fullName>
    </recommendedName>
</protein>
<keyword evidence="2" id="KW-1185">Reference proteome</keyword>
<evidence type="ECO:0008006" key="3">
    <source>
        <dbReference type="Google" id="ProtNLM"/>
    </source>
</evidence>
<proteinExistence type="predicted"/>
<reference evidence="2" key="1">
    <citation type="journal article" date="2019" name="Int. J. Syst. Evol. Microbiol.">
        <title>The Global Catalogue of Microorganisms (GCM) 10K type strain sequencing project: providing services to taxonomists for standard genome sequencing and annotation.</title>
        <authorList>
            <consortium name="The Broad Institute Genomics Platform"/>
            <consortium name="The Broad Institute Genome Sequencing Center for Infectious Disease"/>
            <person name="Wu L."/>
            <person name="Ma J."/>
        </authorList>
    </citation>
    <scope>NUCLEOTIDE SEQUENCE [LARGE SCALE GENOMIC DNA]</scope>
    <source>
        <strain evidence="2">JCM 16904</strain>
    </source>
</reference>
<dbReference type="RefSeq" id="WP_344897814.1">
    <property type="nucleotide sequence ID" value="NZ_BAAAZP010000283.1"/>
</dbReference>
<dbReference type="Proteomes" id="UP001500902">
    <property type="component" value="Unassembled WGS sequence"/>
</dbReference>
<comment type="caution">
    <text evidence="1">The sequence shown here is derived from an EMBL/GenBank/DDBJ whole genome shotgun (WGS) entry which is preliminary data.</text>
</comment>
<sequence length="185" mass="19657">MSATATALREQAARDDQAAYDSFERCGTDGALSQWAHSQNAQEARLQATITEADGVALFPALFDLNGNLVRAKLMHGQWGAYFALLDEGGRITGQWFTPSKSSDARRARAADAARTVGDLKGGYIGYVKAPAKAELRGGNVATVTAVAVRTDGGYSPDVEIVDNGQHSEYGETLGRWYAISGGLI</sequence>
<evidence type="ECO:0000313" key="2">
    <source>
        <dbReference type="Proteomes" id="UP001500902"/>
    </source>
</evidence>
<gene>
    <name evidence="1" type="ORF">GCM10022224_104090</name>
</gene>
<organism evidence="1 2">
    <name type="scientific">Nonomuraea antimicrobica</name>
    <dbReference type="NCBI Taxonomy" id="561173"/>
    <lineage>
        <taxon>Bacteria</taxon>
        <taxon>Bacillati</taxon>
        <taxon>Actinomycetota</taxon>
        <taxon>Actinomycetes</taxon>
        <taxon>Streptosporangiales</taxon>
        <taxon>Streptosporangiaceae</taxon>
        <taxon>Nonomuraea</taxon>
    </lineage>
</organism>
<dbReference type="EMBL" id="BAAAZP010000283">
    <property type="protein sequence ID" value="GAA3722044.1"/>
    <property type="molecule type" value="Genomic_DNA"/>
</dbReference>
<accession>A0ABP7ERU6</accession>
<name>A0ABP7ERU6_9ACTN</name>
<evidence type="ECO:0000313" key="1">
    <source>
        <dbReference type="EMBL" id="GAA3722044.1"/>
    </source>
</evidence>